<reference evidence="1 2" key="1">
    <citation type="journal article" date="2011" name="PLoS Pathog.">
        <title>Dynamic evolution of pathogenicity revealed by sequencing and comparative genomics of 19 Pseudomonas syringae isolates.</title>
        <authorList>
            <person name="Baltrus D.A."/>
            <person name="Nishimura M.T."/>
            <person name="Romanchuk A."/>
            <person name="Chang J.H."/>
            <person name="Mukhtar M.S."/>
            <person name="Cherkis K."/>
            <person name="Roach J."/>
            <person name="Grant S.R."/>
            <person name="Jones C.D."/>
            <person name="Dangl J.L."/>
        </authorList>
    </citation>
    <scope>NUCLEOTIDE SEQUENCE [LARGE SCALE GENOMIC DNA]</scope>
    <source>
        <strain evidence="1 2">301020</strain>
    </source>
</reference>
<gene>
    <name evidence="1" type="ORF">PSYMO_37976</name>
</gene>
<dbReference type="Proteomes" id="UP000003465">
    <property type="component" value="Unassembled WGS sequence"/>
</dbReference>
<accession>A0A656GNC4</accession>
<name>A0A656GNC4_PSEA0</name>
<evidence type="ECO:0000313" key="2">
    <source>
        <dbReference type="Proteomes" id="UP000003465"/>
    </source>
</evidence>
<protein>
    <submittedName>
        <fullName evidence="1">Uncharacterized protein</fullName>
    </submittedName>
</protein>
<comment type="caution">
    <text evidence="1">The sequence shown here is derived from an EMBL/GenBank/DDBJ whole genome shotgun (WGS) entry which is preliminary data.</text>
</comment>
<proteinExistence type="predicted"/>
<dbReference type="AlphaFoldDB" id="A0A656GNC4"/>
<sequence>QICAALPISKRYKKTRISAGFFNAQSTQLIFASSS</sequence>
<feature type="non-terminal residue" evidence="1">
    <location>
        <position position="35"/>
    </location>
</feature>
<feature type="non-terminal residue" evidence="1">
    <location>
        <position position="1"/>
    </location>
</feature>
<organism evidence="1 2">
    <name type="scientific">Pseudomonas amygdali pv. mori str. 301020</name>
    <dbReference type="NCBI Taxonomy" id="629261"/>
    <lineage>
        <taxon>Bacteria</taxon>
        <taxon>Pseudomonadati</taxon>
        <taxon>Pseudomonadota</taxon>
        <taxon>Gammaproteobacteria</taxon>
        <taxon>Pseudomonadales</taxon>
        <taxon>Pseudomonadaceae</taxon>
        <taxon>Pseudomonas</taxon>
        <taxon>Pseudomonas amygdali</taxon>
    </lineage>
</organism>
<dbReference type="EMBL" id="AEAG01003119">
    <property type="protein sequence ID" value="EGH26965.1"/>
    <property type="molecule type" value="Genomic_DNA"/>
</dbReference>
<evidence type="ECO:0000313" key="1">
    <source>
        <dbReference type="EMBL" id="EGH26965.1"/>
    </source>
</evidence>